<dbReference type="InterPro" id="IPR012910">
    <property type="entry name" value="Plug_dom"/>
</dbReference>
<feature type="chain" id="PRO_5002876075" evidence="13">
    <location>
        <begin position="40"/>
        <end position="828"/>
    </location>
</feature>
<evidence type="ECO:0000256" key="9">
    <source>
        <dbReference type="ARBA" id="ARBA00023136"/>
    </source>
</evidence>
<dbReference type="OrthoDB" id="7051185at2"/>
<reference evidence="17" key="1">
    <citation type="journal article" date="2013" name="BMC Microbiol.">
        <title>Taxonomy and evolution of bacteriochlorophyll a-containing members of the OM60/NOR5 clade of marine gammaproteobacteria: description of Luminiphilus syltensis gen. nov., sp. nov., reclassification of Haliea rubra as Pseudohaliea rubra gen. nov., comb. nov., and emendation of Chromatocurvus halotolerans.</title>
        <authorList>
            <person name="Spring S."/>
            <person name="Riedel T."/>
            <person name="Sproer C."/>
            <person name="Yan S."/>
            <person name="Harder J."/>
            <person name="Fuchs B.M."/>
        </authorList>
    </citation>
    <scope>NUCLEOTIDE SEQUENCE [LARGE SCALE GENOMIC DNA]</scope>
    <source>
        <strain evidence="17">NOR51-B</strain>
    </source>
</reference>
<dbReference type="GO" id="GO:0009279">
    <property type="term" value="C:cell outer membrane"/>
    <property type="evidence" value="ECO:0007669"/>
    <property type="project" value="UniProtKB-SubCell"/>
</dbReference>
<proteinExistence type="inferred from homology"/>
<evidence type="ECO:0000256" key="6">
    <source>
        <dbReference type="ARBA" id="ARBA00023004"/>
    </source>
</evidence>
<keyword evidence="5 11" id="KW-0812">Transmembrane</keyword>
<evidence type="ECO:0000256" key="4">
    <source>
        <dbReference type="ARBA" id="ARBA00022496"/>
    </source>
</evidence>
<keyword evidence="9 11" id="KW-0472">Membrane</keyword>
<evidence type="ECO:0000256" key="12">
    <source>
        <dbReference type="RuleBase" id="RU003357"/>
    </source>
</evidence>
<dbReference type="STRING" id="565045.NOR51B_651"/>
<evidence type="ECO:0000256" key="8">
    <source>
        <dbReference type="ARBA" id="ARBA00023077"/>
    </source>
</evidence>
<keyword evidence="10 11" id="KW-0998">Cell outer membrane</keyword>
<gene>
    <name evidence="16" type="ORF">NOR51B_651</name>
</gene>
<keyword evidence="16" id="KW-0675">Receptor</keyword>
<keyword evidence="13" id="KW-0732">Signal</keyword>
<feature type="signal peptide" evidence="13">
    <location>
        <begin position="1"/>
        <end position="39"/>
    </location>
</feature>
<dbReference type="PANTHER" id="PTHR32552">
    <property type="entry name" value="FERRICHROME IRON RECEPTOR-RELATED"/>
    <property type="match status" value="1"/>
</dbReference>
<evidence type="ECO:0000256" key="1">
    <source>
        <dbReference type="ARBA" id="ARBA00004571"/>
    </source>
</evidence>
<keyword evidence="3 11" id="KW-1134">Transmembrane beta strand</keyword>
<sequence length="828" mass="89986">MKRTNRYRDFQPGKELHFRKSTLAIACLAASSLSSSVYAQAEAESGNRLEEVVVSARGVSESERDIPVAVEAFNADALRKMNLNSMEAVAGNTPSMTIVRAGEGNGATINIRGVGSTFSSIGIEQSVSTIIDGVYYPQGRVLNESLFDSKQVSILKGPQALFFGKNATAGVVSIETQDPGDEFEMILGTSYEFRAKNREINAIFSGPLTDKLGARLALRTTDASDGLWENPSEQTIYPDFDVATGALNELFVPKLEETYWAGLETNYARLTLDYAASDRLNFNLKTSYSSMDSNGSQGGEERWACPALDGVPHAVDPATGRPVPTDAECDGDWSDPRQPVPPAIAATNSSLNRFDGQMGERYRSYGVTLKGDYELESGKLTGILNYHEQDTDWVLDSDHANIAQVYASETNSFENISAEFRYVSDLSGSLNFVAGAYFQETDRSFNQFVIDAFLSNSAVEDPQNEHILFEKLSGTDGDTQSVYGELIWDITDELQLTGGARWIDETKDSFFLHPYVNPAVTALFTEDVVVAADQSFDDVLPEVTLRWTPELNIMAYVAYKEGFKSGGFSNSGILGAISGSLSDFTFDPETVDGFEAGIKSSFLENSLQVDLTVYQFTYEGLQIDFFNTPVFAFTTSNAGESTAEGVELDLQWAPISGLRLNGSVAYNSSEYDDFIAPCYVGQKPSQGCTIPGTSPRQQLGGEPTALAPEWVGSLSADYDHVLENGLMAGFTVNLQSKSDHVTGSFGEPADVQDDYMTVDAAIRLGSADGRWEVALIGKNLTDEYAIVASRGVPGTGGGTGTEDGFRADRRGFGIEPLTITLRAEYRFF</sequence>
<evidence type="ECO:0000256" key="3">
    <source>
        <dbReference type="ARBA" id="ARBA00022452"/>
    </source>
</evidence>
<keyword evidence="8 12" id="KW-0798">TonB box</keyword>
<evidence type="ECO:0000313" key="16">
    <source>
        <dbReference type="EMBL" id="EED34712.1"/>
    </source>
</evidence>
<evidence type="ECO:0000313" key="17">
    <source>
        <dbReference type="Proteomes" id="UP000004699"/>
    </source>
</evidence>
<feature type="domain" description="TonB-dependent receptor-like beta-barrel" evidence="14">
    <location>
        <begin position="332"/>
        <end position="780"/>
    </location>
</feature>
<dbReference type="AlphaFoldDB" id="B8KYK6"/>
<dbReference type="InterPro" id="IPR036942">
    <property type="entry name" value="Beta-barrel_TonB_sf"/>
</dbReference>
<evidence type="ECO:0000256" key="11">
    <source>
        <dbReference type="PROSITE-ProRule" id="PRU01360"/>
    </source>
</evidence>
<evidence type="ECO:0000256" key="2">
    <source>
        <dbReference type="ARBA" id="ARBA00022448"/>
    </source>
</evidence>
<dbReference type="InterPro" id="IPR039426">
    <property type="entry name" value="TonB-dep_rcpt-like"/>
</dbReference>
<dbReference type="PANTHER" id="PTHR32552:SF81">
    <property type="entry name" value="TONB-DEPENDENT OUTER MEMBRANE RECEPTOR"/>
    <property type="match status" value="1"/>
</dbReference>
<feature type="domain" description="TonB-dependent receptor plug" evidence="15">
    <location>
        <begin position="63"/>
        <end position="171"/>
    </location>
</feature>
<dbReference type="HOGENOM" id="CLU_008287_15_0_6"/>
<dbReference type="Pfam" id="PF07715">
    <property type="entry name" value="Plug"/>
    <property type="match status" value="1"/>
</dbReference>
<dbReference type="Gene3D" id="2.40.170.20">
    <property type="entry name" value="TonB-dependent receptor, beta-barrel domain"/>
    <property type="match status" value="1"/>
</dbReference>
<dbReference type="RefSeq" id="WP_009019460.1">
    <property type="nucleotide sequence ID" value="NZ_DS999411.1"/>
</dbReference>
<name>B8KYK6_9GAMM</name>
<dbReference type="SUPFAM" id="SSF56935">
    <property type="entry name" value="Porins"/>
    <property type="match status" value="1"/>
</dbReference>
<dbReference type="Proteomes" id="UP000004699">
    <property type="component" value="Unassembled WGS sequence"/>
</dbReference>
<evidence type="ECO:0000259" key="15">
    <source>
        <dbReference type="Pfam" id="PF07715"/>
    </source>
</evidence>
<evidence type="ECO:0000256" key="10">
    <source>
        <dbReference type="ARBA" id="ARBA00023237"/>
    </source>
</evidence>
<comment type="similarity">
    <text evidence="11 12">Belongs to the TonB-dependent receptor family.</text>
</comment>
<dbReference type="eggNOG" id="COG4774">
    <property type="taxonomic scope" value="Bacteria"/>
</dbReference>
<dbReference type="PROSITE" id="PS52016">
    <property type="entry name" value="TONB_DEPENDENT_REC_3"/>
    <property type="match status" value="1"/>
</dbReference>
<keyword evidence="2 11" id="KW-0813">Transport</keyword>
<dbReference type="EMBL" id="DS999411">
    <property type="protein sequence ID" value="EED34712.1"/>
    <property type="molecule type" value="Genomic_DNA"/>
</dbReference>
<keyword evidence="17" id="KW-1185">Reference proteome</keyword>
<keyword evidence="6" id="KW-0408">Iron</keyword>
<evidence type="ECO:0000256" key="5">
    <source>
        <dbReference type="ARBA" id="ARBA00022692"/>
    </source>
</evidence>
<evidence type="ECO:0000256" key="13">
    <source>
        <dbReference type="SAM" id="SignalP"/>
    </source>
</evidence>
<comment type="subcellular location">
    <subcellularLocation>
        <location evidence="1 11">Cell outer membrane</location>
        <topology evidence="1 11">Multi-pass membrane protein</topology>
    </subcellularLocation>
</comment>
<evidence type="ECO:0000259" key="14">
    <source>
        <dbReference type="Pfam" id="PF00593"/>
    </source>
</evidence>
<dbReference type="GO" id="GO:0006826">
    <property type="term" value="P:iron ion transport"/>
    <property type="evidence" value="ECO:0007669"/>
    <property type="project" value="UniProtKB-KW"/>
</dbReference>
<organism evidence="16 17">
    <name type="scientific">Luminiphilus syltensis NOR5-1B</name>
    <dbReference type="NCBI Taxonomy" id="565045"/>
    <lineage>
        <taxon>Bacteria</taxon>
        <taxon>Pseudomonadati</taxon>
        <taxon>Pseudomonadota</taxon>
        <taxon>Gammaproteobacteria</taxon>
        <taxon>Cellvibrionales</taxon>
        <taxon>Halieaceae</taxon>
        <taxon>Luminiphilus</taxon>
    </lineage>
</organism>
<evidence type="ECO:0000256" key="7">
    <source>
        <dbReference type="ARBA" id="ARBA00023065"/>
    </source>
</evidence>
<dbReference type="Pfam" id="PF00593">
    <property type="entry name" value="TonB_dep_Rec_b-barrel"/>
    <property type="match status" value="1"/>
</dbReference>
<protein>
    <submittedName>
        <fullName evidence="16">TonB-dependent receptor</fullName>
    </submittedName>
</protein>
<keyword evidence="4" id="KW-0410">Iron transport</keyword>
<dbReference type="InterPro" id="IPR000531">
    <property type="entry name" value="Beta-barrel_TonB"/>
</dbReference>
<keyword evidence="7" id="KW-0406">Ion transport</keyword>
<accession>B8KYK6</accession>